<protein>
    <submittedName>
        <fullName evidence="2">Uncharacterized protein</fullName>
    </submittedName>
</protein>
<dbReference type="EMBL" id="WFHO01000014">
    <property type="protein sequence ID" value="MUG52562.1"/>
    <property type="molecule type" value="Genomic_DNA"/>
</dbReference>
<comment type="caution">
    <text evidence="2">The sequence shown here is derived from an EMBL/GenBank/DDBJ whole genome shotgun (WGS) entry which is preliminary data.</text>
</comment>
<reference evidence="2 3" key="1">
    <citation type="journal article" date="2019" name="Int. J. Infect. Dis.">
        <title>Characterization of a community-acquired methicillin-resistant sequence type 338 Staphylococcus aureus strain containing a staphylococcal cassette chromosome mec type VT.</title>
        <authorList>
            <person name="Chen Y."/>
            <person name="Hong J."/>
            <person name="Chen Y."/>
            <person name="Wang H."/>
            <person name="Yu Y."/>
            <person name="Qu T."/>
        </authorList>
    </citation>
    <scope>NUCLEOTIDE SEQUENCE [LARGE SCALE GENOMIC DNA]</scope>
    <source>
        <strain evidence="2 3">LJ05</strain>
    </source>
</reference>
<gene>
    <name evidence="2" type="ORF">GAY54_08340</name>
</gene>
<dbReference type="RefSeq" id="WP_001574998.1">
    <property type="nucleotide sequence ID" value="NZ_WFHO01000014.1"/>
</dbReference>
<dbReference type="AlphaFoldDB" id="A0AB73JI09"/>
<accession>A0AB73JI09</accession>
<organism evidence="2 3">
    <name type="scientific">Staphylococcus aureus</name>
    <dbReference type="NCBI Taxonomy" id="1280"/>
    <lineage>
        <taxon>Bacteria</taxon>
        <taxon>Bacillati</taxon>
        <taxon>Bacillota</taxon>
        <taxon>Bacilli</taxon>
        <taxon>Bacillales</taxon>
        <taxon>Staphylococcaceae</taxon>
        <taxon>Staphylococcus</taxon>
    </lineage>
</organism>
<proteinExistence type="predicted"/>
<evidence type="ECO:0000256" key="1">
    <source>
        <dbReference type="SAM" id="MobiDB-lite"/>
    </source>
</evidence>
<name>A0AB73JI09_STAAU</name>
<sequence>MNQNELGAKYQIYLLKEFFQDKPEFSVPPLQEKELKEKNEILEQINPNVKSVVEENVKSIIEPFNSLDNSIKAINNMSEVLKDEKDINILNSTYEPLEEKIHQEYNKTKESFNSINNKYQIANIEEQTDFMAPERQCYITSISDGSIYLETDEAQFTVSIPHQDYLDMQENPEKYEFTFDKNTGYIYYHEAEDNEAVIGYETQGLENKPQYRNNRQNRINEEENDNEIER</sequence>
<dbReference type="Proteomes" id="UP000463077">
    <property type="component" value="Unassembled WGS sequence"/>
</dbReference>
<evidence type="ECO:0000313" key="2">
    <source>
        <dbReference type="EMBL" id="MUG52562.1"/>
    </source>
</evidence>
<feature type="region of interest" description="Disordered" evidence="1">
    <location>
        <begin position="206"/>
        <end position="230"/>
    </location>
</feature>
<evidence type="ECO:0000313" key="3">
    <source>
        <dbReference type="Proteomes" id="UP000463077"/>
    </source>
</evidence>